<feature type="region of interest" description="Disordered" evidence="1">
    <location>
        <begin position="1"/>
        <end position="33"/>
    </location>
</feature>
<organism evidence="3 4">
    <name type="scientific">Eragrostis curvula</name>
    <name type="common">weeping love grass</name>
    <dbReference type="NCBI Taxonomy" id="38414"/>
    <lineage>
        <taxon>Eukaryota</taxon>
        <taxon>Viridiplantae</taxon>
        <taxon>Streptophyta</taxon>
        <taxon>Embryophyta</taxon>
        <taxon>Tracheophyta</taxon>
        <taxon>Spermatophyta</taxon>
        <taxon>Magnoliopsida</taxon>
        <taxon>Liliopsida</taxon>
        <taxon>Poales</taxon>
        <taxon>Poaceae</taxon>
        <taxon>PACMAD clade</taxon>
        <taxon>Chloridoideae</taxon>
        <taxon>Eragrostideae</taxon>
        <taxon>Eragrostidinae</taxon>
        <taxon>Eragrostis</taxon>
    </lineage>
</organism>
<sequence>MASHPSPSLPASPPASKMPRLAEEEAHPGAAASPVSPPAGFIFMCSGATKPDCYRHQVLGLPRGRLDAVSRIRRGAALFLYDFDIKHLHGPYRAVSDGGLDLVPYAFHGRFPAQVKFKIEGDFMPLRESILKSAIKENYLKGKFSPELNSTQVEKLRVLFEPIPESAPPHYVNDRPSGPVAYLPPPASHPEQPTAYPHYLTAYVPPPPAHLVPPESYAPPCSYLAPPIAQPITHAYSVTTTGYGYQAGYEAYGPVPSTYQYAQVHPSYSQYTQYSMSEHVSAPVYPTGPYCAAYQNDPYQPGNVTSNYQQSTYERAAYDAGDGTVSTNLQLVRHYGSNPSSLTAASEAAATNLPIRRYGFTPSDATGGTTRTSDVSESQLAVTYTTHASSISAHRATSLDYAYSTPAASQVVVSPVISLPPRSAYDVATTPAYQ</sequence>
<keyword evidence="4" id="KW-1185">Reference proteome</keyword>
<dbReference type="InterPro" id="IPR013989">
    <property type="entry name" value="Dev_and_cell_death_domain"/>
</dbReference>
<name>A0A5J9ULI9_9POAL</name>
<accession>A0A5J9ULI9</accession>
<gene>
    <name evidence="3" type="ORF">EJB05_27050</name>
</gene>
<proteinExistence type="predicted"/>
<evidence type="ECO:0000313" key="4">
    <source>
        <dbReference type="Proteomes" id="UP000324897"/>
    </source>
</evidence>
<dbReference type="EMBL" id="RWGY01000013">
    <property type="protein sequence ID" value="TVU24602.1"/>
    <property type="molecule type" value="Genomic_DNA"/>
</dbReference>
<evidence type="ECO:0000259" key="2">
    <source>
        <dbReference type="PROSITE" id="PS51222"/>
    </source>
</evidence>
<dbReference type="PROSITE" id="PS51222">
    <property type="entry name" value="DCD"/>
    <property type="match status" value="1"/>
</dbReference>
<dbReference type="AlphaFoldDB" id="A0A5J9ULI9"/>
<dbReference type="Pfam" id="PF10539">
    <property type="entry name" value="Dev_Cell_Death"/>
    <property type="match status" value="1"/>
</dbReference>
<reference evidence="3 4" key="1">
    <citation type="journal article" date="2019" name="Sci. Rep.">
        <title>A high-quality genome of Eragrostis curvula grass provides insights into Poaceae evolution and supports new strategies to enhance forage quality.</title>
        <authorList>
            <person name="Carballo J."/>
            <person name="Santos B.A.C.M."/>
            <person name="Zappacosta D."/>
            <person name="Garbus I."/>
            <person name="Selva J.P."/>
            <person name="Gallo C.A."/>
            <person name="Diaz A."/>
            <person name="Albertini E."/>
            <person name="Caccamo M."/>
            <person name="Echenique V."/>
        </authorList>
    </citation>
    <scope>NUCLEOTIDE SEQUENCE [LARGE SCALE GENOMIC DNA]</scope>
    <source>
        <strain evidence="4">cv. Victoria</strain>
        <tissue evidence="3">Leaf</tissue>
    </source>
</reference>
<dbReference type="Proteomes" id="UP000324897">
    <property type="component" value="Chromosome 2"/>
</dbReference>
<dbReference type="SMART" id="SM00767">
    <property type="entry name" value="DCD"/>
    <property type="match status" value="1"/>
</dbReference>
<evidence type="ECO:0000256" key="1">
    <source>
        <dbReference type="SAM" id="MobiDB-lite"/>
    </source>
</evidence>
<protein>
    <recommendedName>
        <fullName evidence="2">DCD domain-containing protein</fullName>
    </recommendedName>
</protein>
<evidence type="ECO:0000313" key="3">
    <source>
        <dbReference type="EMBL" id="TVU24602.1"/>
    </source>
</evidence>
<feature type="domain" description="DCD" evidence="2">
    <location>
        <begin position="36"/>
        <end position="162"/>
    </location>
</feature>
<comment type="caution">
    <text evidence="3">The sequence shown here is derived from an EMBL/GenBank/DDBJ whole genome shotgun (WGS) entry which is preliminary data.</text>
</comment>
<feature type="non-terminal residue" evidence="3">
    <location>
        <position position="1"/>
    </location>
</feature>
<dbReference type="PANTHER" id="PTHR46444:SF14">
    <property type="entry name" value="EXPRESSED PROTEIN"/>
    <property type="match status" value="1"/>
</dbReference>
<dbReference type="PANTHER" id="PTHR46444">
    <property type="entry name" value="DCD (DEVELOPMENT AND CELL DEATH) DOMAIN PROTEIN-RELATED"/>
    <property type="match status" value="1"/>
</dbReference>
<dbReference type="OrthoDB" id="1920894at2759"/>
<dbReference type="Gramene" id="TVU24602">
    <property type="protein sequence ID" value="TVU24602"/>
    <property type="gene ID" value="EJB05_27050"/>
</dbReference>